<evidence type="ECO:0000313" key="1">
    <source>
        <dbReference type="EMBL" id="QCS41231.1"/>
    </source>
</evidence>
<protein>
    <submittedName>
        <fullName evidence="1">ArsR family transcriptional regulator</fullName>
    </submittedName>
</protein>
<organism evidence="1 2">
    <name type="scientific">Natrinema versiforme</name>
    <dbReference type="NCBI Taxonomy" id="88724"/>
    <lineage>
        <taxon>Archaea</taxon>
        <taxon>Methanobacteriati</taxon>
        <taxon>Methanobacteriota</taxon>
        <taxon>Stenosarchaea group</taxon>
        <taxon>Halobacteria</taxon>
        <taxon>Halobacteriales</taxon>
        <taxon>Natrialbaceae</taxon>
        <taxon>Natrinema</taxon>
    </lineage>
</organism>
<dbReference type="Proteomes" id="UP000302218">
    <property type="component" value="Chromosome"/>
</dbReference>
<dbReference type="InterPro" id="IPR036390">
    <property type="entry name" value="WH_DNA-bd_sf"/>
</dbReference>
<dbReference type="OrthoDB" id="285635at2157"/>
<gene>
    <name evidence="1" type="ORF">FEJ81_02275</name>
</gene>
<name>A0A4V1FY80_9EURY</name>
<proteinExistence type="predicted"/>
<reference evidence="2" key="1">
    <citation type="submission" date="2019-05" db="EMBL/GenBank/DDBJ databases">
        <title>Genome sequence and methylation pattern of the halophilic Archaeon Natrinema versiforme BOL5-4.</title>
        <authorList>
            <person name="DasSarma P."/>
            <person name="Anton B.P."/>
            <person name="DasSarma S.L."/>
            <person name="Martinez F.L."/>
            <person name="Guzman D."/>
            <person name="Roberts R.J."/>
            <person name="DasSarma S."/>
        </authorList>
    </citation>
    <scope>NUCLEOTIDE SEQUENCE [LARGE SCALE GENOMIC DNA]</scope>
    <source>
        <strain evidence="2">BOL5-4</strain>
    </source>
</reference>
<dbReference type="EMBL" id="CP040330">
    <property type="protein sequence ID" value="QCS41231.1"/>
    <property type="molecule type" value="Genomic_DNA"/>
</dbReference>
<dbReference type="SUPFAM" id="SSF46785">
    <property type="entry name" value="Winged helix' DNA-binding domain"/>
    <property type="match status" value="1"/>
</dbReference>
<accession>A0A4V1FY80</accession>
<dbReference type="RefSeq" id="WP_138243744.1">
    <property type="nucleotide sequence ID" value="NZ_CP040330.1"/>
</dbReference>
<sequence>MRPLVSWMTKSDPAILEIFEEAGIAIPPAVAEFNLEGVSKSTITRRLPVLVDHGLLEQVDEERGYYRITDQGRAYLKGELESDDLEPSE</sequence>
<evidence type="ECO:0000313" key="2">
    <source>
        <dbReference type="Proteomes" id="UP000302218"/>
    </source>
</evidence>
<dbReference type="AlphaFoldDB" id="A0A4V1FY80"/>
<dbReference type="KEGG" id="nvr:FEJ81_02275"/>
<dbReference type="InterPro" id="IPR036388">
    <property type="entry name" value="WH-like_DNA-bd_sf"/>
</dbReference>
<dbReference type="Gene3D" id="1.10.10.10">
    <property type="entry name" value="Winged helix-like DNA-binding domain superfamily/Winged helix DNA-binding domain"/>
    <property type="match status" value="1"/>
</dbReference>
<dbReference type="GeneID" id="40264060"/>